<dbReference type="InterPro" id="IPR029039">
    <property type="entry name" value="Flavoprotein-like_sf"/>
</dbReference>
<dbReference type="RefSeq" id="WP_059078537.1">
    <property type="nucleotide sequence ID" value="NZ_BCMM01000002.1"/>
</dbReference>
<dbReference type="PANTHER" id="PTHR38030:SF2">
    <property type="entry name" value="PROTOPORPHYRINOGEN IX DEHYDROGENASE [QUINONE]"/>
    <property type="match status" value="1"/>
</dbReference>
<evidence type="ECO:0000259" key="1">
    <source>
        <dbReference type="PROSITE" id="PS50902"/>
    </source>
</evidence>
<dbReference type="GO" id="GO:0070819">
    <property type="term" value="F:menaquinone-dependent protoporphyrinogen oxidase activity"/>
    <property type="evidence" value="ECO:0007669"/>
    <property type="project" value="TreeGrafter"/>
</dbReference>
<dbReference type="AlphaFoldDB" id="A0A117EC59"/>
<dbReference type="InterPro" id="IPR008254">
    <property type="entry name" value="Flavodoxin/NO_synth"/>
</dbReference>
<name>A0A117EC59_STRSC</name>
<dbReference type="PANTHER" id="PTHR38030">
    <property type="entry name" value="PROTOPORPHYRINOGEN IX DEHYDROGENASE [MENAQUINONE]"/>
    <property type="match status" value="1"/>
</dbReference>
<gene>
    <name evidence="2" type="ORF">SsS58_00750</name>
</gene>
<protein>
    <submittedName>
        <fullName evidence="2">Protoporphyrinogen oxidase</fullName>
    </submittedName>
</protein>
<dbReference type="Proteomes" id="UP000067448">
    <property type="component" value="Unassembled WGS sequence"/>
</dbReference>
<comment type="caution">
    <text evidence="2">The sequence shown here is derived from an EMBL/GenBank/DDBJ whole genome shotgun (WGS) entry which is preliminary data.</text>
</comment>
<feature type="domain" description="Flavodoxin-like" evidence="1">
    <location>
        <begin position="5"/>
        <end position="159"/>
    </location>
</feature>
<dbReference type="InterPro" id="IPR052200">
    <property type="entry name" value="Protoporphyrinogen_IX_DH"/>
</dbReference>
<accession>A0A117EC59</accession>
<sequence>MTAKVLVAYGTTNGSTARIAETIAETLTEEGLTAEARPAESVVTLLPYDAVVVGGGVYAGRWQKNARRFLRRHRRELSLRPLWLFSSGPLDASAGERDIPPVPGVRRAVIRFDAREHITFGGCLEKGAKGFIAHRIVESGKGGDFRDFPAIEAWAGRIARELRGAAQEPQEQRKG</sequence>
<dbReference type="PROSITE" id="PS50902">
    <property type="entry name" value="FLAVODOXIN_LIKE"/>
    <property type="match status" value="1"/>
</dbReference>
<reference evidence="2 3" key="2">
    <citation type="journal article" date="2016" name="Genome Announc.">
        <title>Draft Genome Sequences of Streptomyces scabiei S58, Streptomyces turgidiscabies T45, and Streptomyces acidiscabies a10, the Pathogens of Potato Common Scab, Isolated in Japan.</title>
        <authorList>
            <person name="Tomihama T."/>
            <person name="Nishi Y."/>
            <person name="Sakai M."/>
            <person name="Ikenaga M."/>
            <person name="Okubo T."/>
            <person name="Ikeda S."/>
        </authorList>
    </citation>
    <scope>NUCLEOTIDE SEQUENCE [LARGE SCALE GENOMIC DNA]</scope>
    <source>
        <strain evidence="2 3">S58</strain>
    </source>
</reference>
<reference evidence="3" key="3">
    <citation type="submission" date="2016-02" db="EMBL/GenBank/DDBJ databases">
        <title>Draft genome of pathogenic Streptomyces sp. in Japan.</title>
        <authorList>
            <person name="Tomihama T."/>
            <person name="Ikenaga M."/>
            <person name="Sakai M."/>
            <person name="Okubo T."/>
            <person name="Ikeda S."/>
        </authorList>
    </citation>
    <scope>NUCLEOTIDE SEQUENCE [LARGE SCALE GENOMIC DNA]</scope>
    <source>
        <strain evidence="3">S58</strain>
    </source>
</reference>
<dbReference type="GO" id="GO:0010181">
    <property type="term" value="F:FMN binding"/>
    <property type="evidence" value="ECO:0007669"/>
    <property type="project" value="InterPro"/>
</dbReference>
<dbReference type="InterPro" id="IPR026816">
    <property type="entry name" value="Flavodoxin_dom"/>
</dbReference>
<organism evidence="2 3">
    <name type="scientific">Streptomyces scabiei</name>
    <dbReference type="NCBI Taxonomy" id="1930"/>
    <lineage>
        <taxon>Bacteria</taxon>
        <taxon>Bacillati</taxon>
        <taxon>Actinomycetota</taxon>
        <taxon>Actinomycetes</taxon>
        <taxon>Kitasatosporales</taxon>
        <taxon>Streptomycetaceae</taxon>
        <taxon>Streptomyces</taxon>
    </lineage>
</organism>
<dbReference type="GO" id="GO:0006783">
    <property type="term" value="P:heme biosynthetic process"/>
    <property type="evidence" value="ECO:0007669"/>
    <property type="project" value="TreeGrafter"/>
</dbReference>
<proteinExistence type="predicted"/>
<dbReference type="SUPFAM" id="SSF52218">
    <property type="entry name" value="Flavoproteins"/>
    <property type="match status" value="1"/>
</dbReference>
<dbReference type="Pfam" id="PF12724">
    <property type="entry name" value="Flavodoxin_5"/>
    <property type="match status" value="1"/>
</dbReference>
<reference evidence="3" key="1">
    <citation type="submission" date="2015-11" db="EMBL/GenBank/DDBJ databases">
        <authorList>
            <consortium name="Cross-ministerial Strategic Innovation Promotion Program (SIP) consortium"/>
            <person name="Tomihama T."/>
            <person name="Ikenaga M."/>
            <person name="Sakai M."/>
            <person name="Okubo T."/>
            <person name="Ikeda S."/>
        </authorList>
    </citation>
    <scope>NUCLEOTIDE SEQUENCE [LARGE SCALE GENOMIC DNA]</scope>
    <source>
        <strain evidence="3">S58</strain>
    </source>
</reference>
<dbReference type="OrthoDB" id="129384at2"/>
<dbReference type="EMBL" id="BCMM01000002">
    <property type="protein sequence ID" value="GAQ60410.1"/>
    <property type="molecule type" value="Genomic_DNA"/>
</dbReference>
<evidence type="ECO:0000313" key="3">
    <source>
        <dbReference type="Proteomes" id="UP000067448"/>
    </source>
</evidence>
<dbReference type="Gene3D" id="3.40.50.360">
    <property type="match status" value="1"/>
</dbReference>
<evidence type="ECO:0000313" key="2">
    <source>
        <dbReference type="EMBL" id="GAQ60410.1"/>
    </source>
</evidence>